<sequence length="137" mass="16006">METNPPKVIHVNERTALLQQVEKPNQPDDKGEKCFTEDSEVLKWTEFYRGIDEEPTESLWVKIKVDITVEVCHRPPIQEDLADETLYRQIEAASHSQALVLMGDFNHPHICWRDNMAWHKLSNRFLDVLMITSFSKS</sequence>
<comment type="caution">
    <text evidence="1">The sequence shown here is derived from an EMBL/GenBank/DDBJ whole genome shotgun (WGS) entry which is preliminary data.</text>
</comment>
<dbReference type="SUPFAM" id="SSF56219">
    <property type="entry name" value="DNase I-like"/>
    <property type="match status" value="1"/>
</dbReference>
<organism evidence="1 2">
    <name type="scientific">Willisornis vidua</name>
    <name type="common">Xingu scale-backed antbird</name>
    <dbReference type="NCBI Taxonomy" id="1566151"/>
    <lineage>
        <taxon>Eukaryota</taxon>
        <taxon>Metazoa</taxon>
        <taxon>Chordata</taxon>
        <taxon>Craniata</taxon>
        <taxon>Vertebrata</taxon>
        <taxon>Euteleostomi</taxon>
        <taxon>Archelosauria</taxon>
        <taxon>Archosauria</taxon>
        <taxon>Dinosauria</taxon>
        <taxon>Saurischia</taxon>
        <taxon>Theropoda</taxon>
        <taxon>Coelurosauria</taxon>
        <taxon>Aves</taxon>
        <taxon>Neognathae</taxon>
        <taxon>Neoaves</taxon>
        <taxon>Telluraves</taxon>
        <taxon>Australaves</taxon>
        <taxon>Passeriformes</taxon>
        <taxon>Thamnophilidae</taxon>
        <taxon>Willisornis</taxon>
    </lineage>
</organism>
<name>A0ABQ9CX09_9PASS</name>
<keyword evidence="2" id="KW-1185">Reference proteome</keyword>
<evidence type="ECO:0008006" key="3">
    <source>
        <dbReference type="Google" id="ProtNLM"/>
    </source>
</evidence>
<protein>
    <recommendedName>
        <fullName evidence="3">Endonuclease/exonuclease/phosphatase domain-containing protein</fullName>
    </recommendedName>
</protein>
<dbReference type="EMBL" id="WHWB01034592">
    <property type="protein sequence ID" value="KAJ7407650.1"/>
    <property type="molecule type" value="Genomic_DNA"/>
</dbReference>
<proteinExistence type="predicted"/>
<evidence type="ECO:0000313" key="2">
    <source>
        <dbReference type="Proteomes" id="UP001145742"/>
    </source>
</evidence>
<dbReference type="InterPro" id="IPR036691">
    <property type="entry name" value="Endo/exonu/phosph_ase_sf"/>
</dbReference>
<evidence type="ECO:0000313" key="1">
    <source>
        <dbReference type="EMBL" id="KAJ7407650.1"/>
    </source>
</evidence>
<gene>
    <name evidence="1" type="ORF">WISP_125552</name>
</gene>
<accession>A0ABQ9CX09</accession>
<reference evidence="1" key="1">
    <citation type="submission" date="2019-10" db="EMBL/GenBank/DDBJ databases">
        <authorList>
            <person name="Soares A.E.R."/>
            <person name="Aleixo A."/>
            <person name="Schneider P."/>
            <person name="Miyaki C.Y."/>
            <person name="Schneider M.P."/>
            <person name="Mello C."/>
            <person name="Vasconcelos A.T.R."/>
        </authorList>
    </citation>
    <scope>NUCLEOTIDE SEQUENCE</scope>
    <source>
        <tissue evidence="1">Muscle</tissue>
    </source>
</reference>
<dbReference type="Proteomes" id="UP001145742">
    <property type="component" value="Unassembled WGS sequence"/>
</dbReference>